<comment type="PTM">
    <text evidence="9">Carbamylation allows a single lysine to coordinate two divalent metal cations.</text>
</comment>
<dbReference type="Proteomes" id="UP000594260">
    <property type="component" value="Unplaced"/>
</dbReference>
<evidence type="ECO:0000256" key="9">
    <source>
        <dbReference type="PIRSR" id="PIRSR611778-50"/>
    </source>
</evidence>
<protein>
    <recommendedName>
        <fullName evidence="8">dihydropyrimidinase</fullName>
        <ecNumber evidence="8">3.5.2.2</ecNumber>
    </recommendedName>
</protein>
<dbReference type="Pfam" id="PF01979">
    <property type="entry name" value="Amidohydro_1"/>
    <property type="match status" value="1"/>
</dbReference>
<dbReference type="InterPro" id="IPR011778">
    <property type="entry name" value="Hydantoinase/dihydroPyrase"/>
</dbReference>
<dbReference type="Gene3D" id="3.20.20.140">
    <property type="entry name" value="Metal-dependent hydrolases"/>
    <property type="match status" value="1"/>
</dbReference>
<feature type="region of interest" description="Disordered" evidence="10">
    <location>
        <begin position="503"/>
        <end position="609"/>
    </location>
</feature>
<dbReference type="SUPFAM" id="SSF51556">
    <property type="entry name" value="Metallo-dependent hydrolases"/>
    <property type="match status" value="1"/>
</dbReference>
<keyword evidence="5" id="KW-0378">Hydrolase</keyword>
<comment type="catalytic activity">
    <reaction evidence="7">
        <text>5,6-dihydrouracil + H2O = 3-(carbamoylamino)propanoate + H(+)</text>
        <dbReference type="Rhea" id="RHEA:16121"/>
        <dbReference type="ChEBI" id="CHEBI:11892"/>
        <dbReference type="ChEBI" id="CHEBI:15377"/>
        <dbReference type="ChEBI" id="CHEBI:15378"/>
        <dbReference type="ChEBI" id="CHEBI:15901"/>
        <dbReference type="EC" id="3.5.2.2"/>
    </reaction>
</comment>
<dbReference type="Gene3D" id="2.30.40.10">
    <property type="entry name" value="Urease, subunit C, domain 1"/>
    <property type="match status" value="1"/>
</dbReference>
<dbReference type="InterPro" id="IPR011059">
    <property type="entry name" value="Metal-dep_hydrolase_composite"/>
</dbReference>
<dbReference type="CTD" id="40675"/>
<proteinExistence type="inferred from homology"/>
<dbReference type="EC" id="3.5.2.2" evidence="8"/>
<dbReference type="GO" id="GO:0006208">
    <property type="term" value="P:pyrimidine nucleobase catabolic process"/>
    <property type="evidence" value="ECO:0007669"/>
    <property type="project" value="TreeGrafter"/>
</dbReference>
<dbReference type="FunCoup" id="A0A7M7JX23">
    <property type="interactions" value="311"/>
</dbReference>
<accession>A0A7M7JX23</accession>
<dbReference type="InterPro" id="IPR006680">
    <property type="entry name" value="Amidohydro-rel"/>
</dbReference>
<evidence type="ECO:0000256" key="5">
    <source>
        <dbReference type="ARBA" id="ARBA00022801"/>
    </source>
</evidence>
<keyword evidence="13" id="KW-1185">Reference proteome</keyword>
<dbReference type="InterPro" id="IPR032466">
    <property type="entry name" value="Metal_Hydrolase"/>
</dbReference>
<feature type="modified residue" description="N6-carboxylysine" evidence="9">
    <location>
        <position position="164"/>
    </location>
</feature>
<dbReference type="GO" id="GO:0046872">
    <property type="term" value="F:metal ion binding"/>
    <property type="evidence" value="ECO:0007669"/>
    <property type="project" value="UniProtKB-KW"/>
</dbReference>
<evidence type="ECO:0000313" key="13">
    <source>
        <dbReference type="Proteomes" id="UP000594260"/>
    </source>
</evidence>
<evidence type="ECO:0000256" key="1">
    <source>
        <dbReference type="ARBA" id="ARBA00001947"/>
    </source>
</evidence>
<sequence>MQVSLTPQPVLHSVLEIEKNLNRPQIVEFLRRISSHFTFLIRQVGKDIIAPGGCETIDAKGMLVMPGGIDPHTHMEFYFMGTRTVDDFYTGTKAALAGGTTTILDFVSKKEPGMTLLEAHEDYCTRAKEKACCDYGFHVILDEMNDQVEEDMAELVKRGVNSFKMFMAYKDVLMISDEDLIRGMKQCSRLGALAQVHAENGDIVAETGEEGDTADDKNQKRLLNEGVSAPEGHLLSRDDEIEAEATNRACVLAHQVNCPLYVAHVMSKSAADVVSRRRNLGQVVFGETLGAAIGIDGSEQRHSCFRHAAAHVMSPPINDDPRNREHMINMISSGVLSCVGSDHCVFDASKKAIGESNFTKIPNGCNGVEERMAVLWEMGVNRGRIDPCQFVAATSTNAAKIFNLYPKKGRIAVGSDADIVVWDPRFVRKFTPANHHCAGDFNVFEKLICRGSPKFVVARGRVVVNEGEVHVSQGWGRLLEMPANGQHAFARIRARTALPPVPTEAEVMEPPRSSRASAAASPAPSGGADSVDGASVRSGETPFDQRRPSRDIFPAQPKEFHSRPLTKGGSRNLQDSSFSLSGAQIDDNKNAKSSVRVHNPPGGRSHGIW</sequence>
<evidence type="ECO:0000256" key="2">
    <source>
        <dbReference type="ARBA" id="ARBA00008829"/>
    </source>
</evidence>
<evidence type="ECO:0000256" key="4">
    <source>
        <dbReference type="ARBA" id="ARBA00022723"/>
    </source>
</evidence>
<organism evidence="12 13">
    <name type="scientific">Varroa destructor</name>
    <name type="common">Honeybee mite</name>
    <dbReference type="NCBI Taxonomy" id="109461"/>
    <lineage>
        <taxon>Eukaryota</taxon>
        <taxon>Metazoa</taxon>
        <taxon>Ecdysozoa</taxon>
        <taxon>Arthropoda</taxon>
        <taxon>Chelicerata</taxon>
        <taxon>Arachnida</taxon>
        <taxon>Acari</taxon>
        <taxon>Parasitiformes</taxon>
        <taxon>Mesostigmata</taxon>
        <taxon>Gamasina</taxon>
        <taxon>Dermanyssoidea</taxon>
        <taxon>Varroidae</taxon>
        <taxon>Varroa</taxon>
    </lineage>
</organism>
<evidence type="ECO:0000256" key="3">
    <source>
        <dbReference type="ARBA" id="ARBA00011881"/>
    </source>
</evidence>
<dbReference type="OMA" id="HTHLQCP"/>
<comment type="similarity">
    <text evidence="2">Belongs to the metallo-dependent hydrolases superfamily. Hydantoinase/dihydropyrimidinase family.</text>
</comment>
<dbReference type="SUPFAM" id="SSF51338">
    <property type="entry name" value="Composite domain of metallo-dependent hydrolases"/>
    <property type="match status" value="2"/>
</dbReference>
<feature type="compositionally biased region" description="Low complexity" evidence="10">
    <location>
        <begin position="510"/>
        <end position="528"/>
    </location>
</feature>
<keyword evidence="6" id="KW-0862">Zinc</keyword>
<evidence type="ECO:0000256" key="7">
    <source>
        <dbReference type="ARBA" id="ARBA00036696"/>
    </source>
</evidence>
<dbReference type="GeneID" id="111248721"/>
<dbReference type="InParanoid" id="A0A7M7JX23"/>
<dbReference type="NCBIfam" id="TIGR02033">
    <property type="entry name" value="D-hydantoinase"/>
    <property type="match status" value="1"/>
</dbReference>
<dbReference type="OrthoDB" id="10258955at2759"/>
<dbReference type="CDD" id="cd01314">
    <property type="entry name" value="D-HYD"/>
    <property type="match status" value="1"/>
</dbReference>
<evidence type="ECO:0000256" key="10">
    <source>
        <dbReference type="SAM" id="MobiDB-lite"/>
    </source>
</evidence>
<keyword evidence="4" id="KW-0479">Metal-binding</keyword>
<dbReference type="InterPro" id="IPR050378">
    <property type="entry name" value="Metallo-dep_Hydrolases_sf"/>
</dbReference>
<evidence type="ECO:0000313" key="12">
    <source>
        <dbReference type="EnsemblMetazoa" id="XP_022657277"/>
    </source>
</evidence>
<dbReference type="GO" id="GO:0004157">
    <property type="term" value="F:dihydropyrimidinase activity"/>
    <property type="evidence" value="ECO:0007669"/>
    <property type="project" value="UniProtKB-EC"/>
</dbReference>
<dbReference type="PANTHER" id="PTHR11647">
    <property type="entry name" value="HYDRANTOINASE/DIHYDROPYRIMIDINASE FAMILY MEMBER"/>
    <property type="match status" value="1"/>
</dbReference>
<dbReference type="AlphaFoldDB" id="A0A7M7JX23"/>
<dbReference type="EnsemblMetazoa" id="XM_022801542">
    <property type="protein sequence ID" value="XP_022657277"/>
    <property type="gene ID" value="LOC111248721"/>
</dbReference>
<dbReference type="PANTHER" id="PTHR11647:SF1">
    <property type="entry name" value="COLLAPSIN RESPONSE MEDIATOR PROTEIN"/>
    <property type="match status" value="1"/>
</dbReference>
<dbReference type="FunFam" id="3.20.20.140:FF:000001">
    <property type="entry name" value="Dihydropyrimidinase like 3"/>
    <property type="match status" value="1"/>
</dbReference>
<dbReference type="RefSeq" id="XP_022657277.1">
    <property type="nucleotide sequence ID" value="XM_022801542.1"/>
</dbReference>
<dbReference type="KEGG" id="vde:111248721"/>
<name>A0A7M7JX23_VARDE</name>
<evidence type="ECO:0000256" key="6">
    <source>
        <dbReference type="ARBA" id="ARBA00022833"/>
    </source>
</evidence>
<dbReference type="GO" id="GO:0005829">
    <property type="term" value="C:cytosol"/>
    <property type="evidence" value="ECO:0007669"/>
    <property type="project" value="TreeGrafter"/>
</dbReference>
<evidence type="ECO:0000256" key="8">
    <source>
        <dbReference type="ARBA" id="ARBA00039113"/>
    </source>
</evidence>
<feature type="domain" description="Amidohydrolase-related" evidence="11">
    <location>
        <begin position="63"/>
        <end position="463"/>
    </location>
</feature>
<comment type="subunit">
    <text evidence="3">Homotetramer.</text>
</comment>
<feature type="compositionally biased region" description="Polar residues" evidence="10">
    <location>
        <begin position="569"/>
        <end position="582"/>
    </location>
</feature>
<reference evidence="12" key="1">
    <citation type="submission" date="2021-01" db="UniProtKB">
        <authorList>
            <consortium name="EnsemblMetazoa"/>
        </authorList>
    </citation>
    <scope>IDENTIFICATION</scope>
</reference>
<evidence type="ECO:0000259" key="11">
    <source>
        <dbReference type="Pfam" id="PF01979"/>
    </source>
</evidence>
<comment type="cofactor">
    <cofactor evidence="1">
        <name>Zn(2+)</name>
        <dbReference type="ChEBI" id="CHEBI:29105"/>
    </cofactor>
</comment>